<evidence type="ECO:0000313" key="2">
    <source>
        <dbReference type="Proteomes" id="UP000258522"/>
    </source>
</evidence>
<proteinExistence type="predicted"/>
<organism evidence="1 2">
    <name type="scientific">Mycobacterium uberis</name>
    <dbReference type="NCBI Taxonomy" id="2162698"/>
    <lineage>
        <taxon>Bacteria</taxon>
        <taxon>Bacillati</taxon>
        <taxon>Actinomycetota</taxon>
        <taxon>Actinomycetes</taxon>
        <taxon>Mycobacteriales</taxon>
        <taxon>Mycobacteriaceae</taxon>
        <taxon>Mycobacterium</taxon>
    </lineage>
</organism>
<keyword evidence="2" id="KW-1185">Reference proteome</keyword>
<dbReference type="AlphaFoldDB" id="A0A3E1HFK1"/>
<dbReference type="Proteomes" id="UP000258522">
    <property type="component" value="Unassembled WGS sequence"/>
</dbReference>
<name>A0A3E1HFK1_9MYCO</name>
<gene>
    <name evidence="1" type="ORF">MUBE_11030</name>
</gene>
<reference evidence="1 2" key="1">
    <citation type="submission" date="2018-07" db="EMBL/GenBank/DDBJ databases">
        <title>Whole genome sequence of Mycobacterium uberis.</title>
        <authorList>
            <person name="Benjak A."/>
        </authorList>
    </citation>
    <scope>NUCLEOTIDE SEQUENCE [LARGE SCALE GENOMIC DNA]</scope>
    <source>
        <strain evidence="1 2">Jura</strain>
    </source>
</reference>
<comment type="caution">
    <text evidence="1">The sequence shown here is derived from an EMBL/GenBank/DDBJ whole genome shotgun (WGS) entry which is preliminary data.</text>
</comment>
<accession>A0A3E1HFK1</accession>
<sequence length="88" mass="9405">MTKLTEGSPVTQVTFRELLGRLDDREIKRPDMSSSVIIAPEAFAAAAAPLTTETVPFGSDAVSAGYHEVVWRLRAGFADVECTYGAAS</sequence>
<evidence type="ECO:0000313" key="1">
    <source>
        <dbReference type="EMBL" id="RFD25187.1"/>
    </source>
</evidence>
<dbReference type="EMBL" id="QAYL01000018">
    <property type="protein sequence ID" value="RFD25187.1"/>
    <property type="molecule type" value="Genomic_DNA"/>
</dbReference>
<protein>
    <submittedName>
        <fullName evidence="1">Uncharacterized protein</fullName>
    </submittedName>
</protein>